<accession>A0A6G1TZB9</accession>
<name>A0A6G1TZB9_9BACT</name>
<evidence type="ECO:0000313" key="1">
    <source>
        <dbReference type="EMBL" id="MQN80130.1"/>
    </source>
</evidence>
<proteinExistence type="predicted"/>
<sequence>MLLSAAEKLKLAAEISSKTAEQRFDKLSNRLVKSAKHICSEKATYHELTEGMRAWVLKKSDIKKAFHLTRSFFTHLNKGEHMLLSEFVRFTNWIFPHYTSEEVCLKVWMGIGTVLFCHTKENADYGWHPFSRPLDQILDDMIEKEVKKRVEKELRIRALKKAQDEIGKK</sequence>
<gene>
    <name evidence="1" type="ORF">F7D73_04005</name>
</gene>
<dbReference type="RefSeq" id="WP_153122393.1">
    <property type="nucleotide sequence ID" value="NZ_VZCB01000039.1"/>
</dbReference>
<dbReference type="EMBL" id="VZCB01000039">
    <property type="protein sequence ID" value="MQN80130.1"/>
    <property type="molecule type" value="Genomic_DNA"/>
</dbReference>
<protein>
    <submittedName>
        <fullName evidence="1">Uncharacterized protein</fullName>
    </submittedName>
</protein>
<evidence type="ECO:0000313" key="2">
    <source>
        <dbReference type="Proteomes" id="UP000480425"/>
    </source>
</evidence>
<organism evidence="1 2">
    <name type="scientific">Segatella copri</name>
    <dbReference type="NCBI Taxonomy" id="165179"/>
    <lineage>
        <taxon>Bacteria</taxon>
        <taxon>Pseudomonadati</taxon>
        <taxon>Bacteroidota</taxon>
        <taxon>Bacteroidia</taxon>
        <taxon>Bacteroidales</taxon>
        <taxon>Prevotellaceae</taxon>
        <taxon>Segatella</taxon>
    </lineage>
</organism>
<dbReference type="AlphaFoldDB" id="A0A6G1TZB9"/>
<dbReference type="OrthoDB" id="9887951at2"/>
<dbReference type="Proteomes" id="UP000480425">
    <property type="component" value="Unassembled WGS sequence"/>
</dbReference>
<comment type="caution">
    <text evidence="1">The sequence shown here is derived from an EMBL/GenBank/DDBJ whole genome shotgun (WGS) entry which is preliminary data.</text>
</comment>
<reference evidence="1 2" key="1">
    <citation type="submission" date="2019-09" db="EMBL/GenBank/DDBJ databases">
        <title>Distinct polysaccharide growth profiles of human intestinal Prevotella copri isolates.</title>
        <authorList>
            <person name="Fehlner-Peach H."/>
            <person name="Magnabosco C."/>
            <person name="Raghavan V."/>
            <person name="Scher J.U."/>
            <person name="Tett A."/>
            <person name="Cox L.M."/>
            <person name="Gottsegen C."/>
            <person name="Watters A."/>
            <person name="Wiltshire- Gordon J.D."/>
            <person name="Segata N."/>
            <person name="Bonneau R."/>
            <person name="Littman D.R."/>
        </authorList>
    </citation>
    <scope>NUCLEOTIDE SEQUENCE [LARGE SCALE GENOMIC DNA]</scope>
    <source>
        <strain evidence="2">iA622</strain>
    </source>
</reference>